<protein>
    <recommendedName>
        <fullName evidence="3">Phospholipase D</fullName>
    </recommendedName>
    <alternativeName>
        <fullName evidence="5">Choline phosphatase</fullName>
    </alternativeName>
</protein>
<dbReference type="PANTHER" id="PTHR21248:SF22">
    <property type="entry name" value="PHOSPHOLIPASE D"/>
    <property type="match status" value="1"/>
</dbReference>
<dbReference type="GO" id="GO:0005576">
    <property type="term" value="C:extracellular region"/>
    <property type="evidence" value="ECO:0007669"/>
    <property type="project" value="UniProtKB-SubCell"/>
</dbReference>
<keyword evidence="4" id="KW-0964">Secreted</keyword>
<comment type="caution">
    <text evidence="7">The sequence shown here is derived from an EMBL/GenBank/DDBJ whole genome shotgun (WGS) entry which is preliminary data.</text>
</comment>
<comment type="subcellular location">
    <subcellularLocation>
        <location evidence="2">Secreted</location>
    </subcellularLocation>
</comment>
<organism evidence="7 8">
    <name type="scientific">Iodidimonas gelatinilytica</name>
    <dbReference type="NCBI Taxonomy" id="1236966"/>
    <lineage>
        <taxon>Bacteria</taxon>
        <taxon>Pseudomonadati</taxon>
        <taxon>Pseudomonadota</taxon>
        <taxon>Alphaproteobacteria</taxon>
        <taxon>Iodidimonadales</taxon>
        <taxon>Iodidimonadaceae</taxon>
        <taxon>Iodidimonas</taxon>
    </lineage>
</organism>
<evidence type="ECO:0000256" key="5">
    <source>
        <dbReference type="ARBA" id="ARBA00029594"/>
    </source>
</evidence>
<reference evidence="7 8" key="1">
    <citation type="submission" date="2019-09" db="EMBL/GenBank/DDBJ databases">
        <title>NBRP : Genome information of microbial organism related human and environment.</title>
        <authorList>
            <person name="Hattori M."/>
            <person name="Oshima K."/>
            <person name="Inaba H."/>
            <person name="Suda W."/>
            <person name="Sakamoto M."/>
            <person name="Iino T."/>
            <person name="Kitahara M."/>
            <person name="Oshida Y."/>
            <person name="Iida T."/>
            <person name="Kudo T."/>
            <person name="Itoh T."/>
            <person name="Ohkuma M."/>
        </authorList>
    </citation>
    <scope>NUCLEOTIDE SEQUENCE [LARGE SCALE GENOMIC DNA]</scope>
    <source>
        <strain evidence="7 8">Hi-2</strain>
    </source>
</reference>
<dbReference type="PROSITE" id="PS50035">
    <property type="entry name" value="PLD"/>
    <property type="match status" value="2"/>
</dbReference>
<dbReference type="Gene3D" id="3.30.870.10">
    <property type="entry name" value="Endonuclease Chain A"/>
    <property type="match status" value="2"/>
</dbReference>
<proteinExistence type="predicted"/>
<dbReference type="Pfam" id="PF13091">
    <property type="entry name" value="PLDc_2"/>
    <property type="match status" value="2"/>
</dbReference>
<dbReference type="GO" id="GO:0016020">
    <property type="term" value="C:membrane"/>
    <property type="evidence" value="ECO:0007669"/>
    <property type="project" value="TreeGrafter"/>
</dbReference>
<evidence type="ECO:0000256" key="3">
    <source>
        <dbReference type="ARBA" id="ARBA00018392"/>
    </source>
</evidence>
<evidence type="ECO:0000256" key="4">
    <source>
        <dbReference type="ARBA" id="ARBA00022525"/>
    </source>
</evidence>
<comment type="function">
    <text evidence="1">Could be a virulence factor.</text>
</comment>
<dbReference type="InterPro" id="IPR001736">
    <property type="entry name" value="PLipase_D/transphosphatidylase"/>
</dbReference>
<accession>A0A5A7MSV7</accession>
<dbReference type="AlphaFoldDB" id="A0A5A7MSV7"/>
<gene>
    <name evidence="7" type="primary">cls</name>
    <name evidence="7" type="ORF">JCM17844_16920</name>
</gene>
<dbReference type="Proteomes" id="UP000322084">
    <property type="component" value="Unassembled WGS sequence"/>
</dbReference>
<name>A0A5A7MSV7_9PROT</name>
<dbReference type="SUPFAM" id="SSF56024">
    <property type="entry name" value="Phospholipase D/nuclease"/>
    <property type="match status" value="2"/>
</dbReference>
<feature type="domain" description="PLD phosphodiesterase" evidence="6">
    <location>
        <begin position="379"/>
        <end position="401"/>
    </location>
</feature>
<dbReference type="SMART" id="SM00155">
    <property type="entry name" value="PLDc"/>
    <property type="match status" value="2"/>
</dbReference>
<evidence type="ECO:0000256" key="1">
    <source>
        <dbReference type="ARBA" id="ARBA00003145"/>
    </source>
</evidence>
<dbReference type="EMBL" id="BKCL01000004">
    <property type="protein sequence ID" value="GEQ98055.1"/>
    <property type="molecule type" value="Genomic_DNA"/>
</dbReference>
<dbReference type="InterPro" id="IPR025202">
    <property type="entry name" value="PLD-like_dom"/>
</dbReference>
<evidence type="ECO:0000256" key="2">
    <source>
        <dbReference type="ARBA" id="ARBA00004613"/>
    </source>
</evidence>
<dbReference type="GO" id="GO:0032049">
    <property type="term" value="P:cardiolipin biosynthetic process"/>
    <property type="evidence" value="ECO:0007669"/>
    <property type="project" value="UniProtKB-ARBA"/>
</dbReference>
<evidence type="ECO:0000313" key="8">
    <source>
        <dbReference type="Proteomes" id="UP000322084"/>
    </source>
</evidence>
<dbReference type="CDD" id="cd09163">
    <property type="entry name" value="PLDc_CLS_unchar2_2"/>
    <property type="match status" value="1"/>
</dbReference>
<dbReference type="PANTHER" id="PTHR21248">
    <property type="entry name" value="CARDIOLIPIN SYNTHASE"/>
    <property type="match status" value="1"/>
</dbReference>
<feature type="domain" description="PLD phosphodiesterase" evidence="6">
    <location>
        <begin position="193"/>
        <end position="220"/>
    </location>
</feature>
<dbReference type="GO" id="GO:0008808">
    <property type="term" value="F:cardiolipin synthase activity"/>
    <property type="evidence" value="ECO:0007669"/>
    <property type="project" value="TreeGrafter"/>
</dbReference>
<evidence type="ECO:0000259" key="6">
    <source>
        <dbReference type="PROSITE" id="PS50035"/>
    </source>
</evidence>
<evidence type="ECO:0000313" key="7">
    <source>
        <dbReference type="EMBL" id="GEQ98055.1"/>
    </source>
</evidence>
<sequence>MLASMHILLTKRDVRAAIGWVAIIWLLPGAGAMGYLVLGVNRVQRRAERQLREKLGALRHAKGQPEHHGLLTLDPTAAPRFLAHSRLGHGLTGLPLCGGNHLKMLINGDEAYPAMLEAINTAQRSVAFCTYIYDWDSVGQEFARALKAAVGRGVKVCVLVDAMGSPLIAGRLRKMGIDARAFNRPSLSHLTFLNLRTHRKLLLVDGRTGFTGGMNIRDIHRAFGERGLQSQDVMFRVKGPVLSQLFTVFDEDWRFAGGEALHGPSWQVLKHPDEDNPVGPAVTRAVPDGPEEEFSNAGWIIESALSIARRRVRISTPYFLPDIHLLSALSQAALRGVEVDILVPERNNYRVMGWASEALFEGLLKRGVRLHLTPPPLDHMKMMVVDDYWAMIGSTNWDARSFRLNFELNLEIFDAATARSLDGFLEERQKKTRTITWSEVRKRPLPIHLRNRAAWLMSPYL</sequence>